<keyword evidence="3" id="KW-1185">Reference proteome</keyword>
<gene>
    <name evidence="2" type="ORF">CEXT_749201</name>
</gene>
<accession>A0AAV4VR38</accession>
<feature type="compositionally biased region" description="Polar residues" evidence="1">
    <location>
        <begin position="39"/>
        <end position="51"/>
    </location>
</feature>
<evidence type="ECO:0000313" key="2">
    <source>
        <dbReference type="EMBL" id="GIY72271.1"/>
    </source>
</evidence>
<dbReference type="Proteomes" id="UP001054945">
    <property type="component" value="Unassembled WGS sequence"/>
</dbReference>
<sequence>MIHSAVSCSTLCLSDPHRSGLSSEPRASSIKRRFPGVDKTSSVRGPCEVSSNHQLPWNQQLGSSEKSVCEEVRLEKGERGDAEWLLLKSINLFQVLVVAENAIRGTPACERSAGQNDFV</sequence>
<dbReference type="AlphaFoldDB" id="A0AAV4VR38"/>
<name>A0AAV4VR38_CAEEX</name>
<comment type="caution">
    <text evidence="2">The sequence shown here is derived from an EMBL/GenBank/DDBJ whole genome shotgun (WGS) entry which is preliminary data.</text>
</comment>
<evidence type="ECO:0000313" key="3">
    <source>
        <dbReference type="Proteomes" id="UP001054945"/>
    </source>
</evidence>
<protein>
    <submittedName>
        <fullName evidence="2">Uncharacterized protein</fullName>
    </submittedName>
</protein>
<reference evidence="2 3" key="1">
    <citation type="submission" date="2021-06" db="EMBL/GenBank/DDBJ databases">
        <title>Caerostris extrusa draft genome.</title>
        <authorList>
            <person name="Kono N."/>
            <person name="Arakawa K."/>
        </authorList>
    </citation>
    <scope>NUCLEOTIDE SEQUENCE [LARGE SCALE GENOMIC DNA]</scope>
</reference>
<dbReference type="EMBL" id="BPLR01014923">
    <property type="protein sequence ID" value="GIY72271.1"/>
    <property type="molecule type" value="Genomic_DNA"/>
</dbReference>
<proteinExistence type="predicted"/>
<evidence type="ECO:0000256" key="1">
    <source>
        <dbReference type="SAM" id="MobiDB-lite"/>
    </source>
</evidence>
<organism evidence="2 3">
    <name type="scientific">Caerostris extrusa</name>
    <name type="common">Bark spider</name>
    <name type="synonym">Caerostris bankana</name>
    <dbReference type="NCBI Taxonomy" id="172846"/>
    <lineage>
        <taxon>Eukaryota</taxon>
        <taxon>Metazoa</taxon>
        <taxon>Ecdysozoa</taxon>
        <taxon>Arthropoda</taxon>
        <taxon>Chelicerata</taxon>
        <taxon>Arachnida</taxon>
        <taxon>Araneae</taxon>
        <taxon>Araneomorphae</taxon>
        <taxon>Entelegynae</taxon>
        <taxon>Araneoidea</taxon>
        <taxon>Araneidae</taxon>
        <taxon>Caerostris</taxon>
    </lineage>
</organism>
<feature type="region of interest" description="Disordered" evidence="1">
    <location>
        <begin position="14"/>
        <end position="51"/>
    </location>
</feature>